<reference evidence="2" key="1">
    <citation type="submission" date="2017-12" db="EMBL/GenBank/DDBJ databases">
        <authorList>
            <person name="Katneni V.K."/>
            <person name="Shekhar M.S."/>
            <person name="Otta S.K."/>
            <person name="Karthic K."/>
            <person name="Jangam A.K."/>
            <person name="Gopikrishna G."/>
            <person name="Vijayan K.K."/>
        </authorList>
    </citation>
    <scope>NUCLEOTIDE SEQUENCE [LARGE SCALE GENOMIC DNA]</scope>
    <source>
        <strain evidence="2">IN_AP4RU</strain>
    </source>
</reference>
<reference evidence="2" key="2">
    <citation type="journal article" date="2018" name="Genome Announc.">
        <title>First Report of a Complete Genome Sequence of White spot syndrome virus from India.</title>
        <authorList>
            <person name="Vinaya Kumar K."/>
            <person name="Shekhar M.S."/>
            <person name="Otta S.K."/>
            <person name="Karthic K."/>
            <person name="Ashok Kumar J."/>
            <person name="Gopikrishna G."/>
            <person name="Vijayan K.K."/>
        </authorList>
    </citation>
    <scope>NUCLEOTIDE SEQUENCE</scope>
    <source>
        <strain evidence="2">IN_AP4RU</strain>
    </source>
</reference>
<accession>A0A2I6SCJ7</accession>
<name>A0A2I6SCJ7_9VIRU</name>
<feature type="region of interest" description="Disordered" evidence="1">
    <location>
        <begin position="23"/>
        <end position="43"/>
    </location>
</feature>
<protein>
    <submittedName>
        <fullName evidence="2">WSSV573</fullName>
    </submittedName>
</protein>
<evidence type="ECO:0000256" key="1">
    <source>
        <dbReference type="SAM" id="MobiDB-lite"/>
    </source>
</evidence>
<sequence length="43" mass="5010">MEEETLLQKKNADVAKTMASFYDQSDKSEDSKKNKNKLQMRSL</sequence>
<dbReference type="EMBL" id="MG702567">
    <property type="protein sequence ID" value="AUO15295.1"/>
    <property type="molecule type" value="Genomic_DNA"/>
</dbReference>
<organism evidence="2">
    <name type="scientific">White spot syndrome virus</name>
    <dbReference type="NCBI Taxonomy" id="342409"/>
    <lineage>
        <taxon>Viruses</taxon>
        <taxon>Viruses incertae sedis</taxon>
        <taxon>Naldaviricetes</taxon>
        <taxon>Nimaviridae</taxon>
        <taxon>Whispovirus</taxon>
    </lineage>
</organism>
<proteinExistence type="predicted"/>
<dbReference type="Proteomes" id="UP000267352">
    <property type="component" value="Segment"/>
</dbReference>
<feature type="compositionally biased region" description="Basic residues" evidence="1">
    <location>
        <begin position="34"/>
        <end position="43"/>
    </location>
</feature>
<feature type="compositionally biased region" description="Basic and acidic residues" evidence="1">
    <location>
        <begin position="24"/>
        <end position="33"/>
    </location>
</feature>
<evidence type="ECO:0000313" key="2">
    <source>
        <dbReference type="EMBL" id="AUO15295.1"/>
    </source>
</evidence>